<feature type="transmembrane region" description="Helical" evidence="1">
    <location>
        <begin position="35"/>
        <end position="56"/>
    </location>
</feature>
<accession>K2ID77</accession>
<evidence type="ECO:0000256" key="1">
    <source>
        <dbReference type="SAM" id="Phobius"/>
    </source>
</evidence>
<keyword evidence="1" id="KW-0472">Membrane</keyword>
<dbReference type="Proteomes" id="UP000006755">
    <property type="component" value="Unassembled WGS sequence"/>
</dbReference>
<dbReference type="RefSeq" id="WP_008486556.1">
    <property type="nucleotide sequence ID" value="NZ_AMRI01000035.1"/>
</dbReference>
<organism evidence="2 3">
    <name type="scientific">Gallaecimonas xiamenensis 3-C-1</name>
    <dbReference type="NCBI Taxonomy" id="745411"/>
    <lineage>
        <taxon>Bacteria</taxon>
        <taxon>Pseudomonadati</taxon>
        <taxon>Pseudomonadota</taxon>
        <taxon>Gammaproteobacteria</taxon>
        <taxon>Enterobacterales</taxon>
        <taxon>Gallaecimonadaceae</taxon>
        <taxon>Gallaecimonas</taxon>
    </lineage>
</organism>
<evidence type="ECO:0000313" key="2">
    <source>
        <dbReference type="EMBL" id="EKE67931.1"/>
    </source>
</evidence>
<evidence type="ECO:0000313" key="3">
    <source>
        <dbReference type="Proteomes" id="UP000006755"/>
    </source>
</evidence>
<proteinExistence type="predicted"/>
<protein>
    <submittedName>
        <fullName evidence="2">Uncharacterized protein</fullName>
    </submittedName>
</protein>
<reference evidence="2 3" key="1">
    <citation type="journal article" date="2012" name="J. Bacteriol.">
        <title>Genome Sequence of Gallaecimonas xiamenensis Type Strain 3-C-1.</title>
        <authorList>
            <person name="Lai Q."/>
            <person name="Wang L."/>
            <person name="Wang W."/>
            <person name="Shao Z."/>
        </authorList>
    </citation>
    <scope>NUCLEOTIDE SEQUENCE [LARGE SCALE GENOMIC DNA]</scope>
    <source>
        <strain evidence="2 3">3-C-1</strain>
    </source>
</reference>
<dbReference type="EMBL" id="AMRI01000035">
    <property type="protein sequence ID" value="EKE67931.1"/>
    <property type="molecule type" value="Genomic_DNA"/>
</dbReference>
<sequence>MRTFKGSDKFYVGQAVGIFALAIAAVILNNQQIPLRGTLVVLAASLGLFLLVRWFMDKNVRGLCFDEVSLEIRYPRGRVLLQKDEITRIESVGSSRVPAWFIYTNGNRYLVRTQHFPHWIRLQILDQMQKFRAQLP</sequence>
<dbReference type="AlphaFoldDB" id="K2ID77"/>
<comment type="caution">
    <text evidence="2">The sequence shown here is derived from an EMBL/GenBank/DDBJ whole genome shotgun (WGS) entry which is preliminary data.</text>
</comment>
<name>K2ID77_9GAMM</name>
<keyword evidence="1" id="KW-1133">Transmembrane helix</keyword>
<feature type="transmembrane region" description="Helical" evidence="1">
    <location>
        <begin position="12"/>
        <end position="29"/>
    </location>
</feature>
<dbReference type="STRING" id="745411.B3C1_17857"/>
<gene>
    <name evidence="2" type="ORF">B3C1_17857</name>
</gene>
<keyword evidence="1" id="KW-0812">Transmembrane</keyword>
<dbReference type="OrthoDB" id="7064154at2"/>
<keyword evidence="3" id="KW-1185">Reference proteome</keyword>